<dbReference type="Gene3D" id="1.10.287.1060">
    <property type="entry name" value="ESAT-6-like"/>
    <property type="match status" value="1"/>
</dbReference>
<accession>A0ABN0U3E3</accession>
<feature type="region of interest" description="Disordered" evidence="1">
    <location>
        <begin position="869"/>
        <end position="967"/>
    </location>
</feature>
<feature type="compositionally biased region" description="Basic and acidic residues" evidence="1">
    <location>
        <begin position="492"/>
        <end position="505"/>
    </location>
</feature>
<feature type="compositionally biased region" description="Gly residues" evidence="1">
    <location>
        <begin position="818"/>
        <end position="832"/>
    </location>
</feature>
<dbReference type="SUPFAM" id="SSF140453">
    <property type="entry name" value="EsxAB dimer-like"/>
    <property type="match status" value="1"/>
</dbReference>
<feature type="compositionally biased region" description="Gly residues" evidence="1">
    <location>
        <begin position="387"/>
        <end position="424"/>
    </location>
</feature>
<dbReference type="RefSeq" id="WP_343935384.1">
    <property type="nucleotide sequence ID" value="NZ_BAAABU010000008.1"/>
</dbReference>
<organism evidence="2 3">
    <name type="scientific">Saccharothrix mutabilis subsp. mutabilis</name>
    <dbReference type="NCBI Taxonomy" id="66855"/>
    <lineage>
        <taxon>Bacteria</taxon>
        <taxon>Bacillati</taxon>
        <taxon>Actinomycetota</taxon>
        <taxon>Actinomycetes</taxon>
        <taxon>Pseudonocardiales</taxon>
        <taxon>Pseudonocardiaceae</taxon>
        <taxon>Saccharothrix</taxon>
    </lineage>
</organism>
<evidence type="ECO:0000256" key="1">
    <source>
        <dbReference type="SAM" id="MobiDB-lite"/>
    </source>
</evidence>
<reference evidence="3" key="1">
    <citation type="journal article" date="2019" name="Int. J. Syst. Evol. Microbiol.">
        <title>The Global Catalogue of Microorganisms (GCM) 10K type strain sequencing project: providing services to taxonomists for standard genome sequencing and annotation.</title>
        <authorList>
            <consortium name="The Broad Institute Genomics Platform"/>
            <consortium name="The Broad Institute Genome Sequencing Center for Infectious Disease"/>
            <person name="Wu L."/>
            <person name="Ma J."/>
        </authorList>
    </citation>
    <scope>NUCLEOTIDE SEQUENCE [LARGE SCALE GENOMIC DNA]</scope>
    <source>
        <strain evidence="3">JCM 3380</strain>
    </source>
</reference>
<gene>
    <name evidence="2" type="ORF">GCM10010492_40440</name>
</gene>
<feature type="region of interest" description="Disordered" evidence="1">
    <location>
        <begin position="818"/>
        <end position="856"/>
    </location>
</feature>
<feature type="compositionally biased region" description="Gly residues" evidence="1">
    <location>
        <begin position="924"/>
        <end position="949"/>
    </location>
</feature>
<protein>
    <recommendedName>
        <fullName evidence="4">WXG100 family type VII secretion target</fullName>
    </recommendedName>
</protein>
<feature type="region of interest" description="Disordered" evidence="1">
    <location>
        <begin position="77"/>
        <end position="116"/>
    </location>
</feature>
<feature type="region of interest" description="Disordered" evidence="1">
    <location>
        <begin position="374"/>
        <end position="505"/>
    </location>
</feature>
<feature type="compositionally biased region" description="Basic and acidic residues" evidence="1">
    <location>
        <begin position="428"/>
        <end position="481"/>
    </location>
</feature>
<proteinExistence type="predicted"/>
<comment type="caution">
    <text evidence="2">The sequence shown here is derived from an EMBL/GenBank/DDBJ whole genome shotgun (WGS) entry which is preliminary data.</text>
</comment>
<dbReference type="EMBL" id="BAAABU010000008">
    <property type="protein sequence ID" value="GAA0237295.1"/>
    <property type="molecule type" value="Genomic_DNA"/>
</dbReference>
<name>A0ABN0U3E3_9PSEU</name>
<feature type="compositionally biased region" description="Gly residues" evidence="1">
    <location>
        <begin position="561"/>
        <end position="580"/>
    </location>
</feature>
<dbReference type="InterPro" id="IPR036689">
    <property type="entry name" value="ESAT-6-like_sf"/>
</dbReference>
<feature type="region of interest" description="Disordered" evidence="1">
    <location>
        <begin position="556"/>
        <end position="580"/>
    </location>
</feature>
<feature type="compositionally biased region" description="Low complexity" evidence="1">
    <location>
        <begin position="847"/>
        <end position="856"/>
    </location>
</feature>
<feature type="compositionally biased region" description="Polar residues" evidence="1">
    <location>
        <begin position="105"/>
        <end position="116"/>
    </location>
</feature>
<dbReference type="Proteomes" id="UP001500416">
    <property type="component" value="Unassembled WGS sequence"/>
</dbReference>
<feature type="compositionally biased region" description="Polar residues" evidence="1">
    <location>
        <begin position="878"/>
        <end position="902"/>
    </location>
</feature>
<evidence type="ECO:0008006" key="4">
    <source>
        <dbReference type="Google" id="ProtNLM"/>
    </source>
</evidence>
<sequence>MAEPGWNEVKALLDDPNVSEDKKKALLREYTNSTAPWNIPDEAEKYQDRYDYDSWDVSLYNRATSDLEGVYNEAKAESDTKSYNSREQTKAVNEGQKSLDGKQPPTASGAGTKNSNELFDAGKAGLKVFEKFMPIWNNRPGDCLGNTTNLDYANHIEKPYNEQRNINFHKLLMEADEFSTAKTKVDEMRTDVDAQLKGLYGEWKGAAADKSHEHYSDQIVPKINELGEGLDGAAKLTRSAVTGVFQLCKSKADEVLEMYREQIAQADTYMAEKVVSFSRGEGDYSKDRVLEIAGWVDSKMGSNIADRINSDDCYLNDENKEYAINQCKRWIQQSFNTEFWGLYTQFKNLCETTKSSVDQKWETLASYMSGFENPFPAASGGDDKGGNDGNGNGNGNGKGTPPGGGGGTPPGGGGGGTPGGGGGMPEMPKPENPLDKDGDGKPDDVKLPGDTDGDGKIDDLDGDGKPDDLNGDGKPDGLKGEEEPETVTIKSGDNEIKITEPDERGHVQITVDTPTSEPKTYDVDFSNNPDALKALTGQNGAAALAGALAGATPVSGTPGAPAGGPTAGGPTGGPAVGATAGGAEGGAIPIEAGADGKALIELDGLAITAEVDPLTGEINLTVDNGDGTPEEYGVEFGEDKADDGKAGIPTIDDAVPMPAEVPPGQPDVRAMPFEGGAETLIGQETGVGVAGGAVGEPLIASPETGFGAGGGFSGGPTAPDPGFGPGGGAEPLIGRPEPAVEFVDPAGVAPDPGFSAPGTPAGGFTTMPAADPGFSAPGTPAGGFTTMPAADPGFAPGQGGFAPGGGGGGGFGPGFGGDFGQGGGGGFSGGGPQFAHHEQTFTAPDNSGTTTTSGASVFGGGGSAGFGGADSVWGAPASDNTWSSPSGSADQGLASTMNTSEAGQPGAATLPSMTESHGQSSGSPMGGGMMGGGMPMGGGMAGGGQQGGGDTERSPGQWRTTGSLFDDDVNLSRVQGVLGEEGR</sequence>
<evidence type="ECO:0000313" key="3">
    <source>
        <dbReference type="Proteomes" id="UP001500416"/>
    </source>
</evidence>
<evidence type="ECO:0000313" key="2">
    <source>
        <dbReference type="EMBL" id="GAA0237295.1"/>
    </source>
</evidence>
<keyword evidence="3" id="KW-1185">Reference proteome</keyword>